<dbReference type="Proteomes" id="UP000053864">
    <property type="component" value="Unassembled WGS sequence"/>
</dbReference>
<evidence type="ECO:0000256" key="1">
    <source>
        <dbReference type="SAM" id="Phobius"/>
    </source>
</evidence>
<protein>
    <submittedName>
        <fullName evidence="2">Uncharacterized protein</fullName>
    </submittedName>
</protein>
<keyword evidence="1" id="KW-1133">Transmembrane helix</keyword>
<keyword evidence="1" id="KW-0812">Transmembrane</keyword>
<evidence type="ECO:0000313" key="2">
    <source>
        <dbReference type="EMBL" id="ETL32030.1"/>
    </source>
</evidence>
<name>W2ID78_PHYNI</name>
<gene>
    <name evidence="2" type="ORF">L916_15306</name>
</gene>
<proteinExistence type="predicted"/>
<feature type="transmembrane region" description="Helical" evidence="1">
    <location>
        <begin position="125"/>
        <end position="146"/>
    </location>
</feature>
<accession>W2ID78</accession>
<dbReference type="AlphaFoldDB" id="W2ID78"/>
<dbReference type="VEuPathDB" id="FungiDB:PPTG_14895"/>
<keyword evidence="1" id="KW-0472">Membrane</keyword>
<reference evidence="2" key="1">
    <citation type="submission" date="2013-11" db="EMBL/GenBank/DDBJ databases">
        <title>The Genome Sequence of Phytophthora parasitica CJ05E6.</title>
        <authorList>
            <consortium name="The Broad Institute Genomics Platform"/>
            <person name="Russ C."/>
            <person name="Tyler B."/>
            <person name="Panabieres F."/>
            <person name="Shan W."/>
            <person name="Tripathy S."/>
            <person name="Grunwald N."/>
            <person name="Machado M."/>
            <person name="Johnson C.S."/>
            <person name="Arredondo F."/>
            <person name="Hong C."/>
            <person name="Coffey M."/>
            <person name="Young S.K."/>
            <person name="Zeng Q."/>
            <person name="Gargeya S."/>
            <person name="Fitzgerald M."/>
            <person name="Abouelleil A."/>
            <person name="Alvarado L."/>
            <person name="Chapman S.B."/>
            <person name="Gainer-Dewar J."/>
            <person name="Goldberg J."/>
            <person name="Griggs A."/>
            <person name="Gujja S."/>
            <person name="Hansen M."/>
            <person name="Howarth C."/>
            <person name="Imamovic A."/>
            <person name="Ireland A."/>
            <person name="Larimer J."/>
            <person name="McCowan C."/>
            <person name="Murphy C."/>
            <person name="Pearson M."/>
            <person name="Poon T.W."/>
            <person name="Priest M."/>
            <person name="Roberts A."/>
            <person name="Saif S."/>
            <person name="Shea T."/>
            <person name="Sykes S."/>
            <person name="Wortman J."/>
            <person name="Nusbaum C."/>
            <person name="Birren B."/>
        </authorList>
    </citation>
    <scope>NUCLEOTIDE SEQUENCE [LARGE SCALE GENOMIC DNA]</scope>
    <source>
        <strain evidence="2">CJ05E6</strain>
    </source>
</reference>
<organism evidence="2">
    <name type="scientific">Phytophthora nicotianae</name>
    <name type="common">Potato buckeye rot agent</name>
    <name type="synonym">Phytophthora parasitica</name>
    <dbReference type="NCBI Taxonomy" id="4792"/>
    <lineage>
        <taxon>Eukaryota</taxon>
        <taxon>Sar</taxon>
        <taxon>Stramenopiles</taxon>
        <taxon>Oomycota</taxon>
        <taxon>Peronosporomycetes</taxon>
        <taxon>Peronosporales</taxon>
        <taxon>Peronosporaceae</taxon>
        <taxon>Phytophthora</taxon>
    </lineage>
</organism>
<sequence>MNASLAFLASMNEGVQVAYFFWFTCGDRYLRAVRNAEALALPPAEYACWLATFRFLILMAVLRDYEVRFGIAGHLYRKWCEAFHHTCCLCVPDTVQMLWTSSGKYARATDEAVVHAVERTGDFAVGLYLLLYLLMACAIYLPHALYETA</sequence>
<dbReference type="EMBL" id="KI674921">
    <property type="protein sequence ID" value="ETL32030.1"/>
    <property type="molecule type" value="Genomic_DNA"/>
</dbReference>